<evidence type="ECO:0008006" key="5">
    <source>
        <dbReference type="Google" id="ProtNLM"/>
    </source>
</evidence>
<reference evidence="3 4" key="1">
    <citation type="submission" date="2011-02" db="EMBL/GenBank/DDBJ databases">
        <title>The Genome Sequence of Sphaeroforma arctica JP610.</title>
        <authorList>
            <consortium name="The Broad Institute Genome Sequencing Platform"/>
            <person name="Russ C."/>
            <person name="Cuomo C."/>
            <person name="Young S.K."/>
            <person name="Zeng Q."/>
            <person name="Gargeya S."/>
            <person name="Alvarado L."/>
            <person name="Berlin A."/>
            <person name="Chapman S.B."/>
            <person name="Chen Z."/>
            <person name="Freedman E."/>
            <person name="Gellesch M."/>
            <person name="Goldberg J."/>
            <person name="Griggs A."/>
            <person name="Gujja S."/>
            <person name="Heilman E."/>
            <person name="Heiman D."/>
            <person name="Howarth C."/>
            <person name="Mehta T."/>
            <person name="Neiman D."/>
            <person name="Pearson M."/>
            <person name="Roberts A."/>
            <person name="Saif S."/>
            <person name="Shea T."/>
            <person name="Shenoy N."/>
            <person name="Sisk P."/>
            <person name="Stolte C."/>
            <person name="Sykes S."/>
            <person name="White J."/>
            <person name="Yandava C."/>
            <person name="Burger G."/>
            <person name="Gray M.W."/>
            <person name="Holland P.W.H."/>
            <person name="King N."/>
            <person name="Lang F.B.F."/>
            <person name="Roger A.J."/>
            <person name="Ruiz-Trillo I."/>
            <person name="Haas B."/>
            <person name="Nusbaum C."/>
            <person name="Birren B."/>
        </authorList>
    </citation>
    <scope>NUCLEOTIDE SEQUENCE [LARGE SCALE GENOMIC DNA]</scope>
    <source>
        <strain evidence="3 4">JP610</strain>
    </source>
</reference>
<dbReference type="PROSITE" id="PS51375">
    <property type="entry name" value="PPR"/>
    <property type="match status" value="1"/>
</dbReference>
<dbReference type="InterPro" id="IPR002885">
    <property type="entry name" value="PPR_rpt"/>
</dbReference>
<protein>
    <recommendedName>
        <fullName evidence="5">Pentacotripeptide-repeat region of PRORP domain-containing protein</fullName>
    </recommendedName>
</protein>
<sequence>MQLLPGPARSLASNISRYSLSCRPHHPANKLRCTLAAQDIRQLTSRLSHSFGRGSHLNITSRIKNRTGGSECARHFSSSTVTGTSLSPACKCRGNPNARCYTAWSGKSVGSRMVNRRLVHTKVAGSQVKQSLYCSISNEKGFIRDRSLGRRTLSVCNSNVAAVGQSPVDFRVAINGGRVLNTLRTHTQPRIQASIYNNIHTHTGLRLQIHTTANTPIRPYSQSTTSKHTHKHTHTHQQIQPLISTSIYTLSYLGIQHYVNVLKQPLARGPVIGARSYYVQANTSSISSNGSCEESSLCKDTSAPIYSTDCGVETISGEVEVTPVPTAANPAAEGVQLVEDNQVNIHQRQVINTGKEGVISTQTSLAYDEGKTVAGTGVQSGVGSHTDTGIRKGAEPHAENGAVQSQEYDHTGHSHSRSEVHKGKDWQAPVSSNSNSQSIQTPHSHSRTTTYKLKDVTTAVQDIIRQLDARVYVPEKGVYGRLGKSRIGTGTKMTVNGRRKVTNSTKSVTDALIRCTVASKPAWIKHYQEQEKYMIKQSRTDTHVQSQSPQDGQTQTGTLSHTQPRLVGSIEDFCALAWQLADKTVAKGYTLSHHDYQILGSLSTRCELDDRTLQCLDSIARFTPEGSGRIEACNDIVSQLVQDSAGVSVILQFLDTCKVEPNTETFNHMLQGMVRPPDSESAQIVLAHMKELGIPRNEQTYVKLIAAYGQENNRKGAFTTLRDMLEDGILPVHGTWNTLLSFFLKHKNVAGAQELVPIMSALNMENNTKSHRLLLQLYMETDHVDKAVNIAHRMLAKKLEFADDSLQSLVNIVYEQNMMESGAAIIRHARQRGLDVPLLYATETGTVTSATNTSTDAHASAPVRAGDRQIATKRLNSPSVSREHLSVNVRYNNEVLLRLSKAGHTETAVAFFKRMQSIPLRGTLASGRPTNESYRIMLGMHTRAGNIDDAIQLWFQELRHAKDIKADRKTHNTVLAAMRRMTPMPTAVRYVERLIGEMQNEVGVDTTSYNMLLHAYCDNFRLRNAVQTLLDMADSPNPEVRPDAYTYRILGRNLIIRGRVVMLQQYLEATIDRNLGLDPWLETLAQASLVGHREVFVQTWEKCLQHCSNGAIDNSDFRLHQTVASGLAAFKMYDECIAALESIPSVPHALVADIVSRCSYHNAPQDVLDRIRVFSHPTPFEVDAPVSQILSHAEHQQPPHTHTEGDTLPASQDKYANKDADIVQTATEAPRSHSEIATTAQSLETLSTGNVQRLLVHAMQIADRHTLRRVLFAMPQIPLLQAKRQALYEQLLKGLRVVNDCDGALEVLRQLSLHKDKPINGVHIKLVLAIVARTGRDEMVNRVFPKMHTKTQKRHLYPDLYTSVISSLKNIKDIPSVLLVLKQMQLAEIAVSPVALTYLRHMVKSTGVDNVSNLSLSEVTQILSNKYGRVIAHNGRIPYQARHAITPLLPPATTVPSTVKSESGTKGDMGAPARDESLSKTYSCSKKPNSENASATDTKTVVYASSDRNSGNSADTDFNVSPTVHATGSKFQEPTPSPHKERSTTQENKESENSEAATASRIAKSDRVNIEHNGTKQDGTDTHSGRNTTEGGRNKKQKLRSRIRGGIEVLRRRSQRQQTPPRGFRVQGKRAGELLNSPSSSSTCTHTHVSPTPIADSVHTISDSENNLCSILEPESHRPICNGPAVQYPEPTDRSQQVLLALVDSLTKEVNTLKSKIVGLDNTLVHIKHVLEEMNIPTNTASSLEDATSAPPHSSTNPYMLSHASTRHNTLNGIPPQTQSHIHSDTKIATQAEKQADADACVDDERWKRFPSPRQARSGHAGLNTAKEREIL</sequence>
<feature type="compositionally biased region" description="Polar residues" evidence="2">
    <location>
        <begin position="1479"/>
        <end position="1499"/>
    </location>
</feature>
<feature type="repeat" description="PPR" evidence="1">
    <location>
        <begin position="697"/>
        <end position="731"/>
    </location>
</feature>
<dbReference type="eggNOG" id="KOG4197">
    <property type="taxonomic scope" value="Eukaryota"/>
</dbReference>
<dbReference type="Proteomes" id="UP000054560">
    <property type="component" value="Unassembled WGS sequence"/>
</dbReference>
<organism evidence="3 4">
    <name type="scientific">Sphaeroforma arctica JP610</name>
    <dbReference type="NCBI Taxonomy" id="667725"/>
    <lineage>
        <taxon>Eukaryota</taxon>
        <taxon>Ichthyosporea</taxon>
        <taxon>Ichthyophonida</taxon>
        <taxon>Sphaeroforma</taxon>
    </lineage>
</organism>
<dbReference type="EMBL" id="KQ241982">
    <property type="protein sequence ID" value="KNC81895.1"/>
    <property type="molecule type" value="Genomic_DNA"/>
</dbReference>
<evidence type="ECO:0000313" key="3">
    <source>
        <dbReference type="EMBL" id="KNC81895.1"/>
    </source>
</evidence>
<proteinExistence type="predicted"/>
<dbReference type="Gene3D" id="1.25.40.10">
    <property type="entry name" value="Tetratricopeptide repeat domain"/>
    <property type="match status" value="3"/>
</dbReference>
<feature type="compositionally biased region" description="Basic and acidic residues" evidence="2">
    <location>
        <begin position="1193"/>
        <end position="1205"/>
    </location>
</feature>
<feature type="compositionally biased region" description="Polar residues" evidence="2">
    <location>
        <begin position="543"/>
        <end position="560"/>
    </location>
</feature>
<feature type="compositionally biased region" description="Basic and acidic residues" evidence="2">
    <location>
        <begin position="1538"/>
        <end position="1552"/>
    </location>
</feature>
<gene>
    <name evidence="3" type="ORF">SARC_05808</name>
</gene>
<dbReference type="InterPro" id="IPR050667">
    <property type="entry name" value="PPR-containing_protein"/>
</dbReference>
<accession>A0A0L0FYI3</accession>
<evidence type="ECO:0000256" key="1">
    <source>
        <dbReference type="PROSITE-ProRule" id="PRU00708"/>
    </source>
</evidence>
<dbReference type="OrthoDB" id="185373at2759"/>
<dbReference type="PANTHER" id="PTHR47939:SF1">
    <property type="entry name" value="OS04G0684500 PROTEIN"/>
    <property type="match status" value="1"/>
</dbReference>
<dbReference type="PANTHER" id="PTHR47939">
    <property type="entry name" value="MEMBRANE-ASSOCIATED SALT-INDUCIBLE PROTEIN-LIKE"/>
    <property type="match status" value="1"/>
</dbReference>
<evidence type="ECO:0000313" key="4">
    <source>
        <dbReference type="Proteomes" id="UP000054560"/>
    </source>
</evidence>
<feature type="region of interest" description="Disordered" evidence="2">
    <location>
        <begin position="1742"/>
        <end position="1761"/>
    </location>
</feature>
<feature type="compositionally biased region" description="Basic and acidic residues" evidence="2">
    <location>
        <begin position="407"/>
        <end position="425"/>
    </location>
</feature>
<feature type="region of interest" description="Disordered" evidence="2">
    <location>
        <begin position="374"/>
        <end position="449"/>
    </location>
</feature>
<dbReference type="STRING" id="667725.A0A0L0FYI3"/>
<feature type="region of interest" description="Disordered" evidence="2">
    <location>
        <begin position="538"/>
        <end position="560"/>
    </location>
</feature>
<name>A0A0L0FYI3_9EUKA</name>
<feature type="compositionally biased region" description="Polar residues" evidence="2">
    <location>
        <begin position="1506"/>
        <end position="1534"/>
    </location>
</feature>
<dbReference type="Pfam" id="PF13812">
    <property type="entry name" value="PPR_3"/>
    <property type="match status" value="1"/>
</dbReference>
<dbReference type="Pfam" id="PF01535">
    <property type="entry name" value="PPR"/>
    <property type="match status" value="1"/>
</dbReference>
<dbReference type="RefSeq" id="XP_014155797.1">
    <property type="nucleotide sequence ID" value="XM_014300322.1"/>
</dbReference>
<evidence type="ECO:0000256" key="2">
    <source>
        <dbReference type="SAM" id="MobiDB-lite"/>
    </source>
</evidence>
<feature type="compositionally biased region" description="Basic and acidic residues" evidence="2">
    <location>
        <begin position="1563"/>
        <end position="1584"/>
    </location>
</feature>
<keyword evidence="4" id="KW-1185">Reference proteome</keyword>
<feature type="region of interest" description="Disordered" evidence="2">
    <location>
        <begin position="1450"/>
        <end position="1649"/>
    </location>
</feature>
<feature type="compositionally biased region" description="Polar residues" evidence="2">
    <location>
        <begin position="377"/>
        <end position="387"/>
    </location>
</feature>
<dbReference type="GeneID" id="25906312"/>
<dbReference type="InterPro" id="IPR011990">
    <property type="entry name" value="TPR-like_helical_dom_sf"/>
</dbReference>
<feature type="compositionally biased region" description="Basic residues" evidence="2">
    <location>
        <begin position="1594"/>
        <end position="1603"/>
    </location>
</feature>
<feature type="compositionally biased region" description="Low complexity" evidence="2">
    <location>
        <begin position="1637"/>
        <end position="1649"/>
    </location>
</feature>
<feature type="compositionally biased region" description="Polar residues" evidence="2">
    <location>
        <begin position="429"/>
        <end position="449"/>
    </location>
</feature>
<feature type="region of interest" description="Disordered" evidence="2">
    <location>
        <begin position="1810"/>
        <end position="1832"/>
    </location>
</feature>
<feature type="compositionally biased region" description="Polar residues" evidence="2">
    <location>
        <begin position="1454"/>
        <end position="1464"/>
    </location>
</feature>
<feature type="compositionally biased region" description="Basic and acidic residues" evidence="2">
    <location>
        <begin position="388"/>
        <end position="398"/>
    </location>
</feature>
<feature type="region of interest" description="Disordered" evidence="2">
    <location>
        <begin position="1193"/>
        <end position="1212"/>
    </location>
</feature>